<dbReference type="Gene3D" id="1.10.287.110">
    <property type="entry name" value="DnaJ domain"/>
    <property type="match status" value="1"/>
</dbReference>
<dbReference type="SMART" id="SM00271">
    <property type="entry name" value="DnaJ"/>
    <property type="match status" value="1"/>
</dbReference>
<keyword evidence="4" id="KW-1185">Reference proteome</keyword>
<name>A0A9J6RHG3_9GAMM</name>
<dbReference type="InterPro" id="IPR052276">
    <property type="entry name" value="Diphthamide-biosynth_chaperone"/>
</dbReference>
<organism evidence="3 4">
    <name type="scientific">Dasania phycosphaerae</name>
    <dbReference type="NCBI Taxonomy" id="2950436"/>
    <lineage>
        <taxon>Bacteria</taxon>
        <taxon>Pseudomonadati</taxon>
        <taxon>Pseudomonadota</taxon>
        <taxon>Gammaproteobacteria</taxon>
        <taxon>Cellvibrionales</taxon>
        <taxon>Spongiibacteraceae</taxon>
        <taxon>Dasania</taxon>
    </lineage>
</organism>
<dbReference type="InterPro" id="IPR001623">
    <property type="entry name" value="DnaJ_domain"/>
</dbReference>
<evidence type="ECO:0000259" key="2">
    <source>
        <dbReference type="PROSITE" id="PS50076"/>
    </source>
</evidence>
<dbReference type="InterPro" id="IPR021059">
    <property type="entry name" value="DnaJ-related_N"/>
</dbReference>
<dbReference type="Pfam" id="PF12339">
    <property type="entry name" value="DNAJ_related"/>
    <property type="match status" value="1"/>
</dbReference>
<dbReference type="PANTHER" id="PTHR44240:SF10">
    <property type="entry name" value="J DOMAIN-CONTAINING PROTEIN"/>
    <property type="match status" value="1"/>
</dbReference>
<dbReference type="AlphaFoldDB" id="A0A9J6RHG3"/>
<dbReference type="Proteomes" id="UP001069090">
    <property type="component" value="Unassembled WGS sequence"/>
</dbReference>
<dbReference type="PROSITE" id="PS50076">
    <property type="entry name" value="DNAJ_2"/>
    <property type="match status" value="1"/>
</dbReference>
<dbReference type="InterPro" id="IPR036869">
    <property type="entry name" value="J_dom_sf"/>
</dbReference>
<evidence type="ECO:0000313" key="3">
    <source>
        <dbReference type="EMBL" id="MCZ0863891.1"/>
    </source>
</evidence>
<gene>
    <name evidence="3" type="ORF">O0V09_01685</name>
</gene>
<evidence type="ECO:0000256" key="1">
    <source>
        <dbReference type="ARBA" id="ARBA00023186"/>
    </source>
</evidence>
<comment type="caution">
    <text evidence="3">The sequence shown here is derived from an EMBL/GenBank/DDBJ whole genome shotgun (WGS) entry which is preliminary data.</text>
</comment>
<dbReference type="CDD" id="cd06257">
    <property type="entry name" value="DnaJ"/>
    <property type="match status" value="1"/>
</dbReference>
<dbReference type="PANTHER" id="PTHR44240">
    <property type="entry name" value="DNAJ DOMAIN (PROKARYOTIC HEAT SHOCK PROTEIN)-RELATED"/>
    <property type="match status" value="1"/>
</dbReference>
<evidence type="ECO:0000313" key="4">
    <source>
        <dbReference type="Proteomes" id="UP001069090"/>
    </source>
</evidence>
<dbReference type="SUPFAM" id="SSF46565">
    <property type="entry name" value="Chaperone J-domain"/>
    <property type="match status" value="1"/>
</dbReference>
<protein>
    <submittedName>
        <fullName evidence="3">DnaJ domain-containing protein</fullName>
    </submittedName>
</protein>
<keyword evidence="1" id="KW-0143">Chaperone</keyword>
<sequence length="201" mass="22318">MAIVHNPLIIPILHFIKQQRAAVTEHELLTALQQQGEFDGLQVAGLGATAASNDLALFRRHFLIMNALYQLQQQLLADGLHLQISPLCIQLAPLAASHGSSLADVLESPALAEYYGDLSNLADTDEGDVQQLLTGFWQRYLAEDKQVEAYQQLGLPVDASWQEVKLAYRRLAKQYHPDHGGDHEQFIALRSAFEVLAQVLN</sequence>
<dbReference type="RefSeq" id="WP_258330039.1">
    <property type="nucleotide sequence ID" value="NZ_JAPTGG010000001.1"/>
</dbReference>
<dbReference type="EMBL" id="JAPTGG010000001">
    <property type="protein sequence ID" value="MCZ0863891.1"/>
    <property type="molecule type" value="Genomic_DNA"/>
</dbReference>
<proteinExistence type="predicted"/>
<dbReference type="Pfam" id="PF00226">
    <property type="entry name" value="DnaJ"/>
    <property type="match status" value="1"/>
</dbReference>
<feature type="domain" description="J" evidence="2">
    <location>
        <begin position="148"/>
        <end position="201"/>
    </location>
</feature>
<dbReference type="PRINTS" id="PR00625">
    <property type="entry name" value="JDOMAIN"/>
</dbReference>
<reference evidence="3 4" key="1">
    <citation type="submission" date="2022-12" db="EMBL/GenBank/DDBJ databases">
        <title>Dasania phycosphaerae sp. nov., isolated from particulate material of the south coast of Korea.</title>
        <authorList>
            <person name="Jiang Y."/>
        </authorList>
    </citation>
    <scope>NUCLEOTIDE SEQUENCE [LARGE SCALE GENOMIC DNA]</scope>
    <source>
        <strain evidence="3 4">GY-19</strain>
    </source>
</reference>
<accession>A0A9J6RHG3</accession>